<keyword evidence="1" id="KW-0677">Repeat</keyword>
<dbReference type="AlphaFoldDB" id="A0AAV7K760"/>
<keyword evidence="5" id="KW-1185">Reference proteome</keyword>
<feature type="repeat" description="NHL" evidence="2">
    <location>
        <begin position="183"/>
        <end position="223"/>
    </location>
</feature>
<keyword evidence="4" id="KW-0418">Kinase</keyword>
<evidence type="ECO:0000313" key="5">
    <source>
        <dbReference type="Proteomes" id="UP001165289"/>
    </source>
</evidence>
<sequence>MIIIQLIRIPNKGQLQGSAVMACNIEKISNLPESELDLGDVQTKLDMLQADGELRKIEITDHFRTLHEDLNRREELLLASIDEIVQTTSVNVTAQKENLERYRKAKHDAEKIFENNQLVEILKETIDKIQLQIDELLGEQVELPEIELKWNINQAQECVANFCEILQLKHPYSYRRTTVWSSGKEGIEQDKLKSPFGITIDPDTELIYVADCNNNRVQVFTQDGDYMKSINVTANHPRSLVTHGTHCYVTCDNWILKLETTKSNVLSSQKVNHDIRGLDFYKGRLYVCELEDYYIYVFDTELVTLEKIKLTSEHLIEDKYGLYHAYQFDVKIVDNVLYILFANCSYPLQCFSMTDEKNNFLLTDRTSHQIKVFSREGLLLGKISQKGLLRGQLKKPMGIALDKNNRIIVCDQKVDNILQCF</sequence>
<protein>
    <submittedName>
        <fullName evidence="4">Serine/threonine-protein kinase PknD</fullName>
    </submittedName>
</protein>
<dbReference type="PROSITE" id="PS51125">
    <property type="entry name" value="NHL"/>
    <property type="match status" value="1"/>
</dbReference>
<dbReference type="Pfam" id="PF01436">
    <property type="entry name" value="NHL"/>
    <property type="match status" value="1"/>
</dbReference>
<dbReference type="GO" id="GO:0008270">
    <property type="term" value="F:zinc ion binding"/>
    <property type="evidence" value="ECO:0007669"/>
    <property type="project" value="UniProtKB-KW"/>
</dbReference>
<dbReference type="PANTHER" id="PTHR24104:SF25">
    <property type="entry name" value="PROTEIN LIN-41"/>
    <property type="match status" value="1"/>
</dbReference>
<dbReference type="EMBL" id="JAKMXF010000133">
    <property type="protein sequence ID" value="KAI6656851.1"/>
    <property type="molecule type" value="Genomic_DNA"/>
</dbReference>
<reference evidence="4 5" key="1">
    <citation type="journal article" date="2023" name="BMC Biol.">
        <title>The compact genome of the sponge Oopsacas minuta (Hexactinellida) is lacking key metazoan core genes.</title>
        <authorList>
            <person name="Santini S."/>
            <person name="Schenkelaars Q."/>
            <person name="Jourda C."/>
            <person name="Duchesne M."/>
            <person name="Belahbib H."/>
            <person name="Rocher C."/>
            <person name="Selva M."/>
            <person name="Riesgo A."/>
            <person name="Vervoort M."/>
            <person name="Leys S.P."/>
            <person name="Kodjabachian L."/>
            <person name="Le Bivic A."/>
            <person name="Borchiellini C."/>
            <person name="Claverie J.M."/>
            <person name="Renard E."/>
        </authorList>
    </citation>
    <scope>NUCLEOTIDE SEQUENCE [LARGE SCALE GENOMIC DNA]</scope>
    <source>
        <strain evidence="4">SPO-2</strain>
    </source>
</reference>
<dbReference type="PANTHER" id="PTHR24104">
    <property type="entry name" value="E3 UBIQUITIN-PROTEIN LIGASE NHLRC1-RELATED"/>
    <property type="match status" value="1"/>
</dbReference>
<dbReference type="InterPro" id="IPR001258">
    <property type="entry name" value="NHL_repeat"/>
</dbReference>
<dbReference type="SUPFAM" id="SSF63825">
    <property type="entry name" value="YWTD domain"/>
    <property type="match status" value="1"/>
</dbReference>
<evidence type="ECO:0000256" key="2">
    <source>
        <dbReference type="PROSITE-ProRule" id="PRU00504"/>
    </source>
</evidence>
<evidence type="ECO:0000256" key="1">
    <source>
        <dbReference type="ARBA" id="ARBA00022737"/>
    </source>
</evidence>
<organism evidence="4 5">
    <name type="scientific">Oopsacas minuta</name>
    <dbReference type="NCBI Taxonomy" id="111878"/>
    <lineage>
        <taxon>Eukaryota</taxon>
        <taxon>Metazoa</taxon>
        <taxon>Porifera</taxon>
        <taxon>Hexactinellida</taxon>
        <taxon>Hexasterophora</taxon>
        <taxon>Lyssacinosida</taxon>
        <taxon>Leucopsacidae</taxon>
        <taxon>Oopsacas</taxon>
    </lineage>
</organism>
<dbReference type="InterPro" id="IPR011042">
    <property type="entry name" value="6-blade_b-propeller_TolB-like"/>
</dbReference>
<comment type="caution">
    <text evidence="4">The sequence shown here is derived from an EMBL/GenBank/DDBJ whole genome shotgun (WGS) entry which is preliminary data.</text>
</comment>
<dbReference type="GO" id="GO:0000209">
    <property type="term" value="P:protein polyubiquitination"/>
    <property type="evidence" value="ECO:0007669"/>
    <property type="project" value="TreeGrafter"/>
</dbReference>
<keyword evidence="4" id="KW-0808">Transferase</keyword>
<dbReference type="Proteomes" id="UP001165289">
    <property type="component" value="Unassembled WGS sequence"/>
</dbReference>
<proteinExistence type="predicted"/>
<dbReference type="InterPro" id="IPR050952">
    <property type="entry name" value="TRIM-NHL_E3_ligases"/>
</dbReference>
<dbReference type="Gene3D" id="2.120.10.30">
    <property type="entry name" value="TolB, C-terminal domain"/>
    <property type="match status" value="1"/>
</dbReference>
<gene>
    <name evidence="4" type="ORF">LOD99_16154</name>
</gene>
<feature type="coiled-coil region" evidence="3">
    <location>
        <begin position="92"/>
        <end position="139"/>
    </location>
</feature>
<dbReference type="GO" id="GO:0016301">
    <property type="term" value="F:kinase activity"/>
    <property type="evidence" value="ECO:0007669"/>
    <property type="project" value="UniProtKB-KW"/>
</dbReference>
<dbReference type="GO" id="GO:0043161">
    <property type="term" value="P:proteasome-mediated ubiquitin-dependent protein catabolic process"/>
    <property type="evidence" value="ECO:0007669"/>
    <property type="project" value="TreeGrafter"/>
</dbReference>
<evidence type="ECO:0000313" key="4">
    <source>
        <dbReference type="EMBL" id="KAI6656851.1"/>
    </source>
</evidence>
<name>A0AAV7K760_9METZ</name>
<dbReference type="GO" id="GO:0061630">
    <property type="term" value="F:ubiquitin protein ligase activity"/>
    <property type="evidence" value="ECO:0007669"/>
    <property type="project" value="TreeGrafter"/>
</dbReference>
<evidence type="ECO:0000256" key="3">
    <source>
        <dbReference type="SAM" id="Coils"/>
    </source>
</evidence>
<accession>A0AAV7K760</accession>
<keyword evidence="3" id="KW-0175">Coiled coil</keyword>